<protein>
    <submittedName>
        <fullName evidence="1">Uncharacterized protein</fullName>
    </submittedName>
</protein>
<accession>A0A9P4UMD5</accession>
<name>A0A9P4UMD5_9PEZI</name>
<sequence>MCFVCFRSFLHPKKKPHRLARVLLLGSRPRRFRRWRDKFPCFSIAGLSCCFLCIARTEAVIAVSSRRGTIKSHWWGKREGCQREGRERWRCRHEGCGFVCFVWNEWNWLFRPITPPSVIPSSHFGTSHADHHVWRNSCWRGEDREAGLGGMMALAALRWGCWPRTAVSTLDEGERVTLGMSGHRILAEHQASFPLPTPRQ</sequence>
<organism evidence="1 2">
    <name type="scientific">Polychaeton citri CBS 116435</name>
    <dbReference type="NCBI Taxonomy" id="1314669"/>
    <lineage>
        <taxon>Eukaryota</taxon>
        <taxon>Fungi</taxon>
        <taxon>Dikarya</taxon>
        <taxon>Ascomycota</taxon>
        <taxon>Pezizomycotina</taxon>
        <taxon>Dothideomycetes</taxon>
        <taxon>Dothideomycetidae</taxon>
        <taxon>Capnodiales</taxon>
        <taxon>Capnodiaceae</taxon>
        <taxon>Polychaeton</taxon>
    </lineage>
</organism>
<gene>
    <name evidence="1" type="ORF">K431DRAFT_112310</name>
</gene>
<dbReference type="Proteomes" id="UP000799441">
    <property type="component" value="Unassembled WGS sequence"/>
</dbReference>
<reference evidence="1" key="1">
    <citation type="journal article" date="2020" name="Stud. Mycol.">
        <title>101 Dothideomycetes genomes: a test case for predicting lifestyles and emergence of pathogens.</title>
        <authorList>
            <person name="Haridas S."/>
            <person name="Albert R."/>
            <person name="Binder M."/>
            <person name="Bloem J."/>
            <person name="Labutti K."/>
            <person name="Salamov A."/>
            <person name="Andreopoulos B."/>
            <person name="Baker S."/>
            <person name="Barry K."/>
            <person name="Bills G."/>
            <person name="Bluhm B."/>
            <person name="Cannon C."/>
            <person name="Castanera R."/>
            <person name="Culley D."/>
            <person name="Daum C."/>
            <person name="Ezra D."/>
            <person name="Gonzalez J."/>
            <person name="Henrissat B."/>
            <person name="Kuo A."/>
            <person name="Liang C."/>
            <person name="Lipzen A."/>
            <person name="Lutzoni F."/>
            <person name="Magnuson J."/>
            <person name="Mondo S."/>
            <person name="Nolan M."/>
            <person name="Ohm R."/>
            <person name="Pangilinan J."/>
            <person name="Park H.-J."/>
            <person name="Ramirez L."/>
            <person name="Alfaro M."/>
            <person name="Sun H."/>
            <person name="Tritt A."/>
            <person name="Yoshinaga Y."/>
            <person name="Zwiers L.-H."/>
            <person name="Turgeon B."/>
            <person name="Goodwin S."/>
            <person name="Spatafora J."/>
            <person name="Crous P."/>
            <person name="Grigoriev I."/>
        </authorList>
    </citation>
    <scope>NUCLEOTIDE SEQUENCE</scope>
    <source>
        <strain evidence="1">CBS 116435</strain>
    </source>
</reference>
<evidence type="ECO:0000313" key="2">
    <source>
        <dbReference type="Proteomes" id="UP000799441"/>
    </source>
</evidence>
<evidence type="ECO:0000313" key="1">
    <source>
        <dbReference type="EMBL" id="KAF2719474.1"/>
    </source>
</evidence>
<keyword evidence="2" id="KW-1185">Reference proteome</keyword>
<proteinExistence type="predicted"/>
<comment type="caution">
    <text evidence="1">The sequence shown here is derived from an EMBL/GenBank/DDBJ whole genome shotgun (WGS) entry which is preliminary data.</text>
</comment>
<dbReference type="AlphaFoldDB" id="A0A9P4UMD5"/>
<dbReference type="EMBL" id="MU003811">
    <property type="protein sequence ID" value="KAF2719474.1"/>
    <property type="molecule type" value="Genomic_DNA"/>
</dbReference>